<name>B1T3D1_9BURK</name>
<dbReference type="Proteomes" id="UP000004814">
    <property type="component" value="Unassembled WGS sequence"/>
</dbReference>
<proteinExistence type="predicted"/>
<dbReference type="RefSeq" id="WP_006758247.1">
    <property type="nucleotide sequence ID" value="NZ_ABLK01000057.1"/>
</dbReference>
<organism evidence="1 2">
    <name type="scientific">Burkholderia ambifaria MEX-5</name>
    <dbReference type="NCBI Taxonomy" id="396597"/>
    <lineage>
        <taxon>Bacteria</taxon>
        <taxon>Pseudomonadati</taxon>
        <taxon>Pseudomonadota</taxon>
        <taxon>Betaproteobacteria</taxon>
        <taxon>Burkholderiales</taxon>
        <taxon>Burkholderiaceae</taxon>
        <taxon>Burkholderia</taxon>
        <taxon>Burkholderia cepacia complex</taxon>
    </lineage>
</organism>
<evidence type="ECO:0000313" key="1">
    <source>
        <dbReference type="EMBL" id="EDT41901.1"/>
    </source>
</evidence>
<sequence length="87" mass="9526">MIDPNIIRVVVADAGLDINCAPTNVEQAWQFVDLCLSDCMRDVAVAFEYDDGSIVGEIWNRPLFKACAASPVALRHYLSILRSAPCA</sequence>
<dbReference type="EMBL" id="ABLK01000057">
    <property type="protein sequence ID" value="EDT41901.1"/>
    <property type="molecule type" value="Genomic_DNA"/>
</dbReference>
<dbReference type="AlphaFoldDB" id="B1T3D1"/>
<comment type="caution">
    <text evidence="1">The sequence shown here is derived from an EMBL/GenBank/DDBJ whole genome shotgun (WGS) entry which is preliminary data.</text>
</comment>
<accession>B1T3D1</accession>
<evidence type="ECO:0000313" key="2">
    <source>
        <dbReference type="Proteomes" id="UP000004814"/>
    </source>
</evidence>
<protein>
    <submittedName>
        <fullName evidence="1">Uncharacterized protein</fullName>
    </submittedName>
</protein>
<gene>
    <name evidence="1" type="ORF">BamMEX5DRAFT_2297</name>
</gene>
<reference evidence="1 2" key="1">
    <citation type="submission" date="2008-03" db="EMBL/GenBank/DDBJ databases">
        <title>Sequencing of the draft genome and assembly of Burkholderia ambifaria MEX-5.</title>
        <authorList>
            <consortium name="US DOE Joint Genome Institute (JGI-PGF)"/>
            <person name="Copeland A."/>
            <person name="Lucas S."/>
            <person name="Lapidus A."/>
            <person name="Glavina del Rio T."/>
            <person name="Dalin E."/>
            <person name="Tice H."/>
            <person name="Bruce D."/>
            <person name="Goodwin L."/>
            <person name="Pitluck S."/>
            <person name="Larimer F."/>
            <person name="Land M.L."/>
            <person name="Hauser L."/>
            <person name="Tiedje J."/>
            <person name="Richardson P."/>
        </authorList>
    </citation>
    <scope>NUCLEOTIDE SEQUENCE [LARGE SCALE GENOMIC DNA]</scope>
    <source>
        <strain evidence="1 2">MEX-5</strain>
    </source>
</reference>
<dbReference type="PATRIC" id="fig|396597.7.peg.5820"/>